<organism evidence="7 8">
    <name type="scientific">Scyliorhinus torazame</name>
    <name type="common">Cloudy catshark</name>
    <name type="synonym">Catulus torazame</name>
    <dbReference type="NCBI Taxonomy" id="75743"/>
    <lineage>
        <taxon>Eukaryota</taxon>
        <taxon>Metazoa</taxon>
        <taxon>Chordata</taxon>
        <taxon>Craniata</taxon>
        <taxon>Vertebrata</taxon>
        <taxon>Chondrichthyes</taxon>
        <taxon>Elasmobranchii</taxon>
        <taxon>Galeomorphii</taxon>
        <taxon>Galeoidea</taxon>
        <taxon>Carcharhiniformes</taxon>
        <taxon>Scyliorhinidae</taxon>
        <taxon>Scyliorhinus</taxon>
    </lineage>
</organism>
<dbReference type="InterPro" id="IPR011992">
    <property type="entry name" value="EF-hand-dom_pair"/>
</dbReference>
<evidence type="ECO:0000313" key="8">
    <source>
        <dbReference type="Proteomes" id="UP000288216"/>
    </source>
</evidence>
<dbReference type="Pfam" id="PF01023">
    <property type="entry name" value="S_100"/>
    <property type="match status" value="1"/>
</dbReference>
<dbReference type="EMBL" id="BFAA01017544">
    <property type="protein sequence ID" value="GCB75093.1"/>
    <property type="molecule type" value="Genomic_DNA"/>
</dbReference>
<dbReference type="OrthoDB" id="26525at2759"/>
<keyword evidence="4 5" id="KW-0106">Calcium</keyword>
<dbReference type="PROSITE" id="PS00303">
    <property type="entry name" value="S100_CABP"/>
    <property type="match status" value="1"/>
</dbReference>
<name>A0A401PPN9_SCYTO</name>
<dbReference type="GO" id="GO:0046914">
    <property type="term" value="F:transition metal ion binding"/>
    <property type="evidence" value="ECO:0007669"/>
    <property type="project" value="InterPro"/>
</dbReference>
<proteinExistence type="inferred from homology"/>
<dbReference type="SMART" id="SM01394">
    <property type="entry name" value="S_100"/>
    <property type="match status" value="1"/>
</dbReference>
<dbReference type="InterPro" id="IPR018247">
    <property type="entry name" value="EF_Hand_1_Ca_BS"/>
</dbReference>
<dbReference type="PROSITE" id="PS50222">
    <property type="entry name" value="EF_HAND_2"/>
    <property type="match status" value="1"/>
</dbReference>
<evidence type="ECO:0000259" key="6">
    <source>
        <dbReference type="PROSITE" id="PS50222"/>
    </source>
</evidence>
<dbReference type="PANTHER" id="PTHR11639">
    <property type="entry name" value="S100 CALCIUM-BINDING PROTEIN"/>
    <property type="match status" value="1"/>
</dbReference>
<dbReference type="InterPro" id="IPR002048">
    <property type="entry name" value="EF_hand_dom"/>
</dbReference>
<dbReference type="FunFam" id="1.10.238.10:FF:000044">
    <property type="entry name" value="Protein S100"/>
    <property type="match status" value="1"/>
</dbReference>
<dbReference type="OMA" id="VITCAHR"/>
<dbReference type="STRING" id="75743.A0A401PPN9"/>
<dbReference type="InterPro" id="IPR013787">
    <property type="entry name" value="S100_Ca-bd_sub"/>
</dbReference>
<evidence type="ECO:0000256" key="5">
    <source>
        <dbReference type="RuleBase" id="RU361184"/>
    </source>
</evidence>
<dbReference type="SUPFAM" id="SSF47473">
    <property type="entry name" value="EF-hand"/>
    <property type="match status" value="1"/>
</dbReference>
<dbReference type="Gene3D" id="1.10.238.10">
    <property type="entry name" value="EF-hand"/>
    <property type="match status" value="1"/>
</dbReference>
<protein>
    <recommendedName>
        <fullName evidence="5">Protein S100</fullName>
    </recommendedName>
    <alternativeName>
        <fullName evidence="5">S100 calcium-binding protein</fullName>
    </alternativeName>
</protein>
<evidence type="ECO:0000256" key="3">
    <source>
        <dbReference type="ARBA" id="ARBA00022737"/>
    </source>
</evidence>
<dbReference type="InterPro" id="IPR034325">
    <property type="entry name" value="S-100_dom"/>
</dbReference>
<keyword evidence="8" id="KW-1185">Reference proteome</keyword>
<keyword evidence="2 5" id="KW-0479">Metal-binding</keyword>
<dbReference type="AlphaFoldDB" id="A0A401PPN9"/>
<dbReference type="GO" id="GO:0048306">
    <property type="term" value="F:calcium-dependent protein binding"/>
    <property type="evidence" value="ECO:0007669"/>
    <property type="project" value="TreeGrafter"/>
</dbReference>
<dbReference type="CDD" id="cd00213">
    <property type="entry name" value="S-100"/>
    <property type="match status" value="1"/>
</dbReference>
<keyword evidence="3" id="KW-0677">Repeat</keyword>
<gene>
    <name evidence="7" type="ORF">scyTo_0020880</name>
</gene>
<evidence type="ECO:0000256" key="2">
    <source>
        <dbReference type="ARBA" id="ARBA00022723"/>
    </source>
</evidence>
<dbReference type="Proteomes" id="UP000288216">
    <property type="component" value="Unassembled WGS sequence"/>
</dbReference>
<evidence type="ECO:0000256" key="1">
    <source>
        <dbReference type="ARBA" id="ARBA00007323"/>
    </source>
</evidence>
<dbReference type="PROSITE" id="PS00018">
    <property type="entry name" value="EF_HAND_1"/>
    <property type="match status" value="1"/>
</dbReference>
<evidence type="ECO:0000313" key="7">
    <source>
        <dbReference type="EMBL" id="GCB75093.1"/>
    </source>
</evidence>
<dbReference type="InterPro" id="IPR001751">
    <property type="entry name" value="S100/CaBP7/8-like_CS"/>
</dbReference>
<dbReference type="SMART" id="SM00054">
    <property type="entry name" value="EFh"/>
    <property type="match status" value="1"/>
</dbReference>
<evidence type="ECO:0000256" key="4">
    <source>
        <dbReference type="ARBA" id="ARBA00022837"/>
    </source>
</evidence>
<comment type="similarity">
    <text evidence="1 5">Belongs to the S-100 family.</text>
</comment>
<sequence length="100" mass="11309">MLSQLEGAMDAIIKVFYKYSGKEGNKYTLTKAELKNLLKGELGAFLKYQKDPNSVEAIMKDLDTNQDGQVDFQEFIHLVTALTIACNEFFVELLKNQGKL</sequence>
<reference evidence="7 8" key="1">
    <citation type="journal article" date="2018" name="Nat. Ecol. Evol.">
        <title>Shark genomes provide insights into elasmobranch evolution and the origin of vertebrates.</title>
        <authorList>
            <person name="Hara Y"/>
            <person name="Yamaguchi K"/>
            <person name="Onimaru K"/>
            <person name="Kadota M"/>
            <person name="Koyanagi M"/>
            <person name="Keeley SD"/>
            <person name="Tatsumi K"/>
            <person name="Tanaka K"/>
            <person name="Motone F"/>
            <person name="Kageyama Y"/>
            <person name="Nozu R"/>
            <person name="Adachi N"/>
            <person name="Nishimura O"/>
            <person name="Nakagawa R"/>
            <person name="Tanegashima C"/>
            <person name="Kiyatake I"/>
            <person name="Matsumoto R"/>
            <person name="Murakumo K"/>
            <person name="Nishida K"/>
            <person name="Terakita A"/>
            <person name="Kuratani S"/>
            <person name="Sato K"/>
            <person name="Hyodo S Kuraku.S."/>
        </authorList>
    </citation>
    <scope>NUCLEOTIDE SEQUENCE [LARGE SCALE GENOMIC DNA]</scope>
</reference>
<dbReference type="Pfam" id="PF00036">
    <property type="entry name" value="EF-hand_1"/>
    <property type="match status" value="1"/>
</dbReference>
<comment type="caution">
    <text evidence="7">The sequence shown here is derived from an EMBL/GenBank/DDBJ whole genome shotgun (WGS) entry which is preliminary data.</text>
</comment>
<dbReference type="GO" id="GO:0005509">
    <property type="term" value="F:calcium ion binding"/>
    <property type="evidence" value="ECO:0007669"/>
    <property type="project" value="InterPro"/>
</dbReference>
<accession>A0A401PPN9</accession>
<feature type="domain" description="EF-hand" evidence="6">
    <location>
        <begin position="50"/>
        <end position="85"/>
    </location>
</feature>
<dbReference type="PANTHER" id="PTHR11639:SF134">
    <property type="entry name" value="PROTEIN S100-A1-RELATED"/>
    <property type="match status" value="1"/>
</dbReference>